<feature type="chain" id="PRO_5013908094" evidence="1">
    <location>
        <begin position="28"/>
        <end position="119"/>
    </location>
</feature>
<organism evidence="2 3">
    <name type="scientific">Rhodopirellula bahusiensis</name>
    <dbReference type="NCBI Taxonomy" id="2014065"/>
    <lineage>
        <taxon>Bacteria</taxon>
        <taxon>Pseudomonadati</taxon>
        <taxon>Planctomycetota</taxon>
        <taxon>Planctomycetia</taxon>
        <taxon>Pirellulales</taxon>
        <taxon>Pirellulaceae</taxon>
        <taxon>Rhodopirellula</taxon>
    </lineage>
</organism>
<keyword evidence="3" id="KW-1185">Reference proteome</keyword>
<gene>
    <name evidence="2" type="ORF">CEE69_12340</name>
</gene>
<dbReference type="EMBL" id="NIZW01000008">
    <property type="protein sequence ID" value="PHQ35193.1"/>
    <property type="molecule type" value="Genomic_DNA"/>
</dbReference>
<evidence type="ECO:0000313" key="3">
    <source>
        <dbReference type="Proteomes" id="UP000225740"/>
    </source>
</evidence>
<dbReference type="Proteomes" id="UP000225740">
    <property type="component" value="Unassembled WGS sequence"/>
</dbReference>
<evidence type="ECO:0000313" key="2">
    <source>
        <dbReference type="EMBL" id="PHQ35193.1"/>
    </source>
</evidence>
<comment type="caution">
    <text evidence="2">The sequence shown here is derived from an EMBL/GenBank/DDBJ whole genome shotgun (WGS) entry which is preliminary data.</text>
</comment>
<feature type="signal peptide" evidence="1">
    <location>
        <begin position="1"/>
        <end position="27"/>
    </location>
</feature>
<name>A0A2G1W845_9BACT</name>
<accession>A0A2G1W845</accession>
<sequence length="119" mass="12623">MQSSSKFLAVALGAAIFAIGTYHLATAADPNAPHPSNYLTSFTGKTVLVVLDLGADGIERTVLRDASLTGIGEKPFLGGVVTDKYPEFPVIMPGEKAYVALDRIVYVQVLDDPKVENGE</sequence>
<dbReference type="AlphaFoldDB" id="A0A2G1W845"/>
<proteinExistence type="predicted"/>
<evidence type="ECO:0000256" key="1">
    <source>
        <dbReference type="SAM" id="SignalP"/>
    </source>
</evidence>
<reference evidence="2 3" key="1">
    <citation type="submission" date="2017-06" db="EMBL/GenBank/DDBJ databases">
        <title>Description of Rhodopirellula bahusiensis sp. nov.</title>
        <authorList>
            <person name="Kizina J."/>
            <person name="Harder J."/>
        </authorList>
    </citation>
    <scope>NUCLEOTIDE SEQUENCE [LARGE SCALE GENOMIC DNA]</scope>
    <source>
        <strain evidence="2 3">SWK21</strain>
    </source>
</reference>
<protein>
    <submittedName>
        <fullName evidence="2">Uncharacterized protein</fullName>
    </submittedName>
</protein>
<keyword evidence="1" id="KW-0732">Signal</keyword>